<protein>
    <submittedName>
        <fullName evidence="2">Uncharacterized protein</fullName>
    </submittedName>
</protein>
<gene>
    <name evidence="2" type="ORF">PRUPE_1G156100</name>
</gene>
<dbReference type="Gramene" id="ONI28706">
    <property type="protein sequence ID" value="ONI28706"/>
    <property type="gene ID" value="PRUPE_1G156100"/>
</dbReference>
<evidence type="ECO:0000313" key="2">
    <source>
        <dbReference type="EMBL" id="ONI28706.1"/>
    </source>
</evidence>
<feature type="transmembrane region" description="Helical" evidence="1">
    <location>
        <begin position="38"/>
        <end position="59"/>
    </location>
</feature>
<accession>A0A251QY65</accession>
<dbReference type="EMBL" id="CM007651">
    <property type="protein sequence ID" value="ONI28706.1"/>
    <property type="molecule type" value="Genomic_DNA"/>
</dbReference>
<dbReference type="Proteomes" id="UP000006882">
    <property type="component" value="Chromosome G1"/>
</dbReference>
<keyword evidence="3" id="KW-1185">Reference proteome</keyword>
<keyword evidence="1" id="KW-0812">Transmembrane</keyword>
<dbReference type="AlphaFoldDB" id="A0A251QY65"/>
<evidence type="ECO:0000313" key="3">
    <source>
        <dbReference type="Proteomes" id="UP000006882"/>
    </source>
</evidence>
<organism evidence="2 3">
    <name type="scientific">Prunus persica</name>
    <name type="common">Peach</name>
    <name type="synonym">Amygdalus persica</name>
    <dbReference type="NCBI Taxonomy" id="3760"/>
    <lineage>
        <taxon>Eukaryota</taxon>
        <taxon>Viridiplantae</taxon>
        <taxon>Streptophyta</taxon>
        <taxon>Embryophyta</taxon>
        <taxon>Tracheophyta</taxon>
        <taxon>Spermatophyta</taxon>
        <taxon>Magnoliopsida</taxon>
        <taxon>eudicotyledons</taxon>
        <taxon>Gunneridae</taxon>
        <taxon>Pentapetalae</taxon>
        <taxon>rosids</taxon>
        <taxon>fabids</taxon>
        <taxon>Rosales</taxon>
        <taxon>Rosaceae</taxon>
        <taxon>Amygdaloideae</taxon>
        <taxon>Amygdaleae</taxon>
        <taxon>Prunus</taxon>
    </lineage>
</organism>
<name>A0A251QY65_PRUPE</name>
<evidence type="ECO:0000256" key="1">
    <source>
        <dbReference type="SAM" id="Phobius"/>
    </source>
</evidence>
<proteinExistence type="predicted"/>
<keyword evidence="1" id="KW-0472">Membrane</keyword>
<reference evidence="2 3" key="1">
    <citation type="journal article" date="2013" name="Nat. Genet.">
        <title>The high-quality draft genome of peach (Prunus persica) identifies unique patterns of genetic diversity, domestication and genome evolution.</title>
        <authorList>
            <consortium name="International Peach Genome Initiative"/>
            <person name="Verde I."/>
            <person name="Abbott A.G."/>
            <person name="Scalabrin S."/>
            <person name="Jung S."/>
            <person name="Shu S."/>
            <person name="Marroni F."/>
            <person name="Zhebentyayeva T."/>
            <person name="Dettori M.T."/>
            <person name="Grimwood J."/>
            <person name="Cattonaro F."/>
            <person name="Zuccolo A."/>
            <person name="Rossini L."/>
            <person name="Jenkins J."/>
            <person name="Vendramin E."/>
            <person name="Meisel L.A."/>
            <person name="Decroocq V."/>
            <person name="Sosinski B."/>
            <person name="Prochnik S."/>
            <person name="Mitros T."/>
            <person name="Policriti A."/>
            <person name="Cipriani G."/>
            <person name="Dondini L."/>
            <person name="Ficklin S."/>
            <person name="Goodstein D.M."/>
            <person name="Xuan P."/>
            <person name="Del Fabbro C."/>
            <person name="Aramini V."/>
            <person name="Copetti D."/>
            <person name="Gonzalez S."/>
            <person name="Horner D.S."/>
            <person name="Falchi R."/>
            <person name="Lucas S."/>
            <person name="Mica E."/>
            <person name="Maldonado J."/>
            <person name="Lazzari B."/>
            <person name="Bielenberg D."/>
            <person name="Pirona R."/>
            <person name="Miculan M."/>
            <person name="Barakat A."/>
            <person name="Testolin R."/>
            <person name="Stella A."/>
            <person name="Tartarini S."/>
            <person name="Tonutti P."/>
            <person name="Arus P."/>
            <person name="Orellana A."/>
            <person name="Wells C."/>
            <person name="Main D."/>
            <person name="Vizzotto G."/>
            <person name="Silva H."/>
            <person name="Salamini F."/>
            <person name="Schmutz J."/>
            <person name="Morgante M."/>
            <person name="Rokhsar D.S."/>
        </authorList>
    </citation>
    <scope>NUCLEOTIDE SEQUENCE [LARGE SCALE GENOMIC DNA]</scope>
    <source>
        <strain evidence="3">cv. Nemared</strain>
    </source>
</reference>
<sequence length="64" mass="7408">MKAEKKVERKTFCYHTKVDAHTLITSQGGLSDFKFNTVFFILFDAFFILNLLYMGLCALRSTVH</sequence>
<keyword evidence="1" id="KW-1133">Transmembrane helix</keyword>